<dbReference type="PANTHER" id="PTHR11712:SF320">
    <property type="entry name" value="BETA-KETOACYL SYNTHASE"/>
    <property type="match status" value="1"/>
</dbReference>
<comment type="similarity">
    <text evidence="2 4">Belongs to the thiolase-like superfamily. Beta-ketoacyl-ACP synthases family.</text>
</comment>
<dbReference type="InterPro" id="IPR014030">
    <property type="entry name" value="Ketoacyl_synth_N"/>
</dbReference>
<dbReference type="GO" id="GO:0005829">
    <property type="term" value="C:cytosol"/>
    <property type="evidence" value="ECO:0007669"/>
    <property type="project" value="TreeGrafter"/>
</dbReference>
<evidence type="ECO:0000256" key="3">
    <source>
        <dbReference type="ARBA" id="ARBA00022679"/>
    </source>
</evidence>
<dbReference type="InterPro" id="IPR000794">
    <property type="entry name" value="Beta-ketoacyl_synthase"/>
</dbReference>
<dbReference type="PROSITE" id="PS52004">
    <property type="entry name" value="KS3_2"/>
    <property type="match status" value="1"/>
</dbReference>
<dbReference type="Proteomes" id="UP000294575">
    <property type="component" value="Unassembled WGS sequence"/>
</dbReference>
<dbReference type="UniPathway" id="UPA00094"/>
<dbReference type="NCBIfam" id="NF006618">
    <property type="entry name" value="PRK09185.1"/>
    <property type="match status" value="1"/>
</dbReference>
<dbReference type="PROSITE" id="PS00606">
    <property type="entry name" value="KS3_1"/>
    <property type="match status" value="1"/>
</dbReference>
<dbReference type="Pfam" id="PF00109">
    <property type="entry name" value="ketoacyl-synt"/>
    <property type="match status" value="1"/>
</dbReference>
<reference evidence="6 7" key="1">
    <citation type="submission" date="2019-03" db="EMBL/GenBank/DDBJ databases">
        <title>Genomic Encyclopedia of Type Strains, Phase IV (KMG-IV): sequencing the most valuable type-strain genomes for metagenomic binning, comparative biology and taxonomic classification.</title>
        <authorList>
            <person name="Goeker M."/>
        </authorList>
    </citation>
    <scope>NUCLEOTIDE SEQUENCE [LARGE SCALE GENOMIC DNA]</scope>
    <source>
        <strain evidence="6 7">DSM 28679</strain>
    </source>
</reference>
<accession>A0A4R6TZA6</accession>
<comment type="pathway">
    <text evidence="1">Lipid metabolism; fatty acid biosynthesis.</text>
</comment>
<dbReference type="AlphaFoldDB" id="A0A4R6TZA6"/>
<dbReference type="CDD" id="cd00834">
    <property type="entry name" value="KAS_I_II"/>
    <property type="match status" value="1"/>
</dbReference>
<dbReference type="Pfam" id="PF02801">
    <property type="entry name" value="Ketoacyl-synt_C"/>
    <property type="match status" value="1"/>
</dbReference>
<dbReference type="Gene3D" id="3.40.47.10">
    <property type="match status" value="1"/>
</dbReference>
<gene>
    <name evidence="6" type="ORF">DFQ45_10895</name>
</gene>
<keyword evidence="7" id="KW-1185">Reference proteome</keyword>
<proteinExistence type="inferred from homology"/>
<dbReference type="RefSeq" id="WP_101495799.1">
    <property type="nucleotide sequence ID" value="NZ_LNJZ01000003.1"/>
</dbReference>
<organism evidence="6 7">
    <name type="scientific">Thiopseudomonas denitrificans</name>
    <dbReference type="NCBI Taxonomy" id="1501432"/>
    <lineage>
        <taxon>Bacteria</taxon>
        <taxon>Pseudomonadati</taxon>
        <taxon>Pseudomonadota</taxon>
        <taxon>Gammaproteobacteria</taxon>
        <taxon>Pseudomonadales</taxon>
        <taxon>Pseudomonadaceae</taxon>
        <taxon>Thiopseudomonas</taxon>
    </lineage>
</organism>
<name>A0A4R6TZA6_9GAMM</name>
<comment type="caution">
    <text evidence="6">The sequence shown here is derived from an EMBL/GenBank/DDBJ whole genome shotgun (WGS) entry which is preliminary data.</text>
</comment>
<evidence type="ECO:0000259" key="5">
    <source>
        <dbReference type="PROSITE" id="PS52004"/>
    </source>
</evidence>
<sequence length="400" mass="41624">MKVSTYLSAPGVVCTLGDTLQEIASRLLAGDSSGMQPVTGRVADSVLTCGVVSTSLPAVPEHLQHHDTRNNRLLMAAIAPLQPGLQQLAGRFGTQRIGVVVGTSTSGILEAGEHLGRWARSGELPAAYSYRQQELADPALFLSRWLGLQGPAYSISTACTSGARALLSARRLLQAGVCDAVLCGGADSLCDLTLNGFTSLEAVSTTLCNPFSVNRSGINIGEGAAMFLLTREPLAGHEPVLLAGCGASSDAHHISAPAPDGAGAIQAMQQALKDAGLQPQQLDYVNLHGTATEHNDAMESQAVSRLLGSAVPCSSSKPLTGHTLGAAGALEAAFCWLMLQSGYNPQSLLIPHLWDGQPDAQLPAIRLAGLQERAERLRWVMSNSFAFGGNNTSLILGTSG</sequence>
<dbReference type="OrthoDB" id="9808669at2"/>
<dbReference type="PANTHER" id="PTHR11712">
    <property type="entry name" value="POLYKETIDE SYNTHASE-RELATED"/>
    <property type="match status" value="1"/>
</dbReference>
<evidence type="ECO:0000313" key="6">
    <source>
        <dbReference type="EMBL" id="TDQ37315.1"/>
    </source>
</evidence>
<dbReference type="InterPro" id="IPR016039">
    <property type="entry name" value="Thiolase-like"/>
</dbReference>
<protein>
    <submittedName>
        <fullName evidence="6">3-oxoacyl-[acyl-carrier-protein] synthase-1</fullName>
    </submittedName>
</protein>
<dbReference type="SMART" id="SM00825">
    <property type="entry name" value="PKS_KS"/>
    <property type="match status" value="1"/>
</dbReference>
<dbReference type="InterPro" id="IPR014031">
    <property type="entry name" value="Ketoacyl_synth_C"/>
</dbReference>
<dbReference type="InterPro" id="IPR018201">
    <property type="entry name" value="Ketoacyl_synth_AS"/>
</dbReference>
<dbReference type="EMBL" id="SNYK01000008">
    <property type="protein sequence ID" value="TDQ37315.1"/>
    <property type="molecule type" value="Genomic_DNA"/>
</dbReference>
<dbReference type="InterPro" id="IPR020841">
    <property type="entry name" value="PKS_Beta-ketoAc_synthase_dom"/>
</dbReference>
<dbReference type="SUPFAM" id="SSF53901">
    <property type="entry name" value="Thiolase-like"/>
    <property type="match status" value="2"/>
</dbReference>
<keyword evidence="3 4" id="KW-0808">Transferase</keyword>
<feature type="domain" description="Ketosynthase family 3 (KS3)" evidence="5">
    <location>
        <begin position="1"/>
        <end position="398"/>
    </location>
</feature>
<evidence type="ECO:0000256" key="1">
    <source>
        <dbReference type="ARBA" id="ARBA00005194"/>
    </source>
</evidence>
<evidence type="ECO:0000256" key="2">
    <source>
        <dbReference type="ARBA" id="ARBA00008467"/>
    </source>
</evidence>
<dbReference type="GO" id="GO:0004315">
    <property type="term" value="F:3-oxoacyl-[acyl-carrier-protein] synthase activity"/>
    <property type="evidence" value="ECO:0007669"/>
    <property type="project" value="InterPro"/>
</dbReference>
<evidence type="ECO:0000256" key="4">
    <source>
        <dbReference type="RuleBase" id="RU003694"/>
    </source>
</evidence>
<evidence type="ECO:0000313" key="7">
    <source>
        <dbReference type="Proteomes" id="UP000294575"/>
    </source>
</evidence>
<dbReference type="GO" id="GO:0006633">
    <property type="term" value="P:fatty acid biosynthetic process"/>
    <property type="evidence" value="ECO:0007669"/>
    <property type="project" value="UniProtKB-UniPathway"/>
</dbReference>